<accession>A0A0K2SP37</accession>
<organism evidence="1 2">
    <name type="scientific">Limnochorda pilosa</name>
    <dbReference type="NCBI Taxonomy" id="1555112"/>
    <lineage>
        <taxon>Bacteria</taxon>
        <taxon>Bacillati</taxon>
        <taxon>Bacillota</taxon>
        <taxon>Limnochordia</taxon>
        <taxon>Limnochordales</taxon>
        <taxon>Limnochordaceae</taxon>
        <taxon>Limnochorda</taxon>
    </lineage>
</organism>
<sequence>MHRVAAQGQDVQLGTLRGRVVDAETGEPLPRARLRLTACGMTAVADDAGVFVFAGVPVGATTLIASAPGYRNYTQNIQIFGGDQTLDVLLEPARLIPPERVLEREGPTRGTASSRTGFQLIGGYALVAMDQWNEFIDWYNDYAKMVASTAADEDYDTSRIPAESIDAGFSGEANLTLDGQPFFVAMGVRYLKPNDSEASLSISTDGLRRSYTTAHEYGYWQLPDGTYTYGWRDTYADDFVSGSEDMSMGISQQALGPVVQAGLRLGEGGVRVRLSWGIGYYWLSASTQNSTAYSWSHMADYYYCYYDHYGNYRGSEYAYWDAWDDTYSYSEAFDGSAQALGYERSVGVTVSMGTSASLDLGVGYQMLRFEDVSWTDRKTGEDQTDYITDADGDPFVFDFSGLRARVGLAFLF</sequence>
<protein>
    <recommendedName>
        <fullName evidence="3">TonB-dependent receptor</fullName>
    </recommendedName>
</protein>
<dbReference type="AlphaFoldDB" id="A0A0K2SP37"/>
<dbReference type="STRING" id="1555112.LIP_2759"/>
<dbReference type="GO" id="GO:0030246">
    <property type="term" value="F:carbohydrate binding"/>
    <property type="evidence" value="ECO:0007669"/>
    <property type="project" value="InterPro"/>
</dbReference>
<dbReference type="InterPro" id="IPR013784">
    <property type="entry name" value="Carb-bd-like_fold"/>
</dbReference>
<proteinExistence type="predicted"/>
<evidence type="ECO:0000313" key="2">
    <source>
        <dbReference type="Proteomes" id="UP000065807"/>
    </source>
</evidence>
<dbReference type="SUPFAM" id="SSF49452">
    <property type="entry name" value="Starch-binding domain-like"/>
    <property type="match status" value="1"/>
</dbReference>
<keyword evidence="2" id="KW-1185">Reference proteome</keyword>
<dbReference type="KEGG" id="lpil:LIP_2759"/>
<reference evidence="2" key="1">
    <citation type="submission" date="2015-07" db="EMBL/GenBank/DDBJ databases">
        <title>Complete genome sequence and phylogenetic analysis of Limnochorda pilosa.</title>
        <authorList>
            <person name="Watanabe M."/>
            <person name="Kojima H."/>
            <person name="Fukui M."/>
        </authorList>
    </citation>
    <scope>NUCLEOTIDE SEQUENCE [LARGE SCALE GENOMIC DNA]</scope>
    <source>
        <strain evidence="2">HC45</strain>
    </source>
</reference>
<reference evidence="2" key="2">
    <citation type="journal article" date="2016" name="Int. J. Syst. Evol. Microbiol.">
        <title>Complete genome sequence and cell structure of Limnochorda pilosa, a Gram-negative spore-former within the phylum Firmicutes.</title>
        <authorList>
            <person name="Watanabe M."/>
            <person name="Kojima H."/>
            <person name="Fukui M."/>
        </authorList>
    </citation>
    <scope>NUCLEOTIDE SEQUENCE [LARGE SCALE GENOMIC DNA]</scope>
    <source>
        <strain evidence="2">HC45</strain>
    </source>
</reference>
<dbReference type="Pfam" id="PF13620">
    <property type="entry name" value="CarboxypepD_reg"/>
    <property type="match status" value="1"/>
</dbReference>
<dbReference type="Gene3D" id="2.60.40.1120">
    <property type="entry name" value="Carboxypeptidase-like, regulatory domain"/>
    <property type="match status" value="1"/>
</dbReference>
<dbReference type="EMBL" id="AP014924">
    <property type="protein sequence ID" value="BAS28589.1"/>
    <property type="molecule type" value="Genomic_DNA"/>
</dbReference>
<evidence type="ECO:0008006" key="3">
    <source>
        <dbReference type="Google" id="ProtNLM"/>
    </source>
</evidence>
<gene>
    <name evidence="1" type="ORF">LIP_2759</name>
</gene>
<evidence type="ECO:0000313" key="1">
    <source>
        <dbReference type="EMBL" id="BAS28589.1"/>
    </source>
</evidence>
<dbReference type="Proteomes" id="UP000065807">
    <property type="component" value="Chromosome"/>
</dbReference>
<name>A0A0K2SP37_LIMPI</name>